<dbReference type="AlphaFoldDB" id="A0AA40D8N7"/>
<evidence type="ECO:0000313" key="1">
    <source>
        <dbReference type="EMBL" id="KAK0665850.1"/>
    </source>
</evidence>
<dbReference type="Proteomes" id="UP001174997">
    <property type="component" value="Unassembled WGS sequence"/>
</dbReference>
<dbReference type="EMBL" id="JAULSY010000100">
    <property type="protein sequence ID" value="KAK0665850.1"/>
    <property type="molecule type" value="Genomic_DNA"/>
</dbReference>
<protein>
    <submittedName>
        <fullName evidence="1">Uncharacterized protein</fullName>
    </submittedName>
</protein>
<comment type="caution">
    <text evidence="1">The sequence shown here is derived from an EMBL/GenBank/DDBJ whole genome shotgun (WGS) entry which is preliminary data.</text>
</comment>
<keyword evidence="2" id="KW-1185">Reference proteome</keyword>
<accession>A0AA40D8N7</accession>
<evidence type="ECO:0000313" key="2">
    <source>
        <dbReference type="Proteomes" id="UP001174997"/>
    </source>
</evidence>
<reference evidence="1" key="1">
    <citation type="submission" date="2023-06" db="EMBL/GenBank/DDBJ databases">
        <title>Genome-scale phylogeny and comparative genomics of the fungal order Sordariales.</title>
        <authorList>
            <consortium name="Lawrence Berkeley National Laboratory"/>
            <person name="Hensen N."/>
            <person name="Bonometti L."/>
            <person name="Westerberg I."/>
            <person name="Brannstrom I.O."/>
            <person name="Guillou S."/>
            <person name="Cros-Aarteil S."/>
            <person name="Calhoun S."/>
            <person name="Haridas S."/>
            <person name="Kuo A."/>
            <person name="Mondo S."/>
            <person name="Pangilinan J."/>
            <person name="Riley R."/>
            <person name="Labutti K."/>
            <person name="Andreopoulos B."/>
            <person name="Lipzen A."/>
            <person name="Chen C."/>
            <person name="Yanf M."/>
            <person name="Daum C."/>
            <person name="Ng V."/>
            <person name="Clum A."/>
            <person name="Steindorff A."/>
            <person name="Ohm R."/>
            <person name="Martin F."/>
            <person name="Silar P."/>
            <person name="Natvig D."/>
            <person name="Lalanne C."/>
            <person name="Gautier V."/>
            <person name="Ament-Velasquez S.L."/>
            <person name="Kruys A."/>
            <person name="Hutchinson M.I."/>
            <person name="Powell A.J."/>
            <person name="Barry K."/>
            <person name="Miller A.N."/>
            <person name="Grigoriev I.V."/>
            <person name="Debuchy R."/>
            <person name="Gladieux P."/>
            <person name="Thoren M.H."/>
            <person name="Johannesson H."/>
        </authorList>
    </citation>
    <scope>NUCLEOTIDE SEQUENCE</scope>
    <source>
        <strain evidence="1">CBS 307.81</strain>
    </source>
</reference>
<organism evidence="1 2">
    <name type="scientific">Cercophora samala</name>
    <dbReference type="NCBI Taxonomy" id="330535"/>
    <lineage>
        <taxon>Eukaryota</taxon>
        <taxon>Fungi</taxon>
        <taxon>Dikarya</taxon>
        <taxon>Ascomycota</taxon>
        <taxon>Pezizomycotina</taxon>
        <taxon>Sordariomycetes</taxon>
        <taxon>Sordariomycetidae</taxon>
        <taxon>Sordariales</taxon>
        <taxon>Lasiosphaeriaceae</taxon>
        <taxon>Cercophora</taxon>
    </lineage>
</organism>
<sequence>MAVAADPGHISVWLLRSLGLGYCDAGGLLSTPHNRASATIESQIGSSVVRAPPFQVASRPSRWNITGPSEVQAPLRILTTFFWHLVKCVGATESFRTFSHTPTDSLSKSLEHGRMLPLTMATLRSGSWIPTGKILTLRLMSLRMQRTVLRSLPSNQWREGVLFTKLFAHGTSVTRISTSCWLLNITSSQAVHSDPCDRIHQRPADAHLHTSGRTSVLLCI</sequence>
<name>A0AA40D8N7_9PEZI</name>
<proteinExistence type="predicted"/>
<gene>
    <name evidence="1" type="ORF">QBC41DRAFT_8181</name>
</gene>